<reference evidence="2" key="2">
    <citation type="journal article" date="2020" name="Nat. Commun.">
        <title>Large-scale genome sequencing of mycorrhizal fungi provides insights into the early evolution of symbiotic traits.</title>
        <authorList>
            <person name="Miyauchi S."/>
            <person name="Kiss E."/>
            <person name="Kuo A."/>
            <person name="Drula E."/>
            <person name="Kohler A."/>
            <person name="Sanchez-Garcia M."/>
            <person name="Morin E."/>
            <person name="Andreopoulos B."/>
            <person name="Barry K.W."/>
            <person name="Bonito G."/>
            <person name="Buee M."/>
            <person name="Carver A."/>
            <person name="Chen C."/>
            <person name="Cichocki N."/>
            <person name="Clum A."/>
            <person name="Culley D."/>
            <person name="Crous P.W."/>
            <person name="Fauchery L."/>
            <person name="Girlanda M."/>
            <person name="Hayes R.D."/>
            <person name="Keri Z."/>
            <person name="LaButti K."/>
            <person name="Lipzen A."/>
            <person name="Lombard V."/>
            <person name="Magnuson J."/>
            <person name="Maillard F."/>
            <person name="Murat C."/>
            <person name="Nolan M."/>
            <person name="Ohm R.A."/>
            <person name="Pangilinan J."/>
            <person name="Pereira M.F."/>
            <person name="Perotto S."/>
            <person name="Peter M."/>
            <person name="Pfister S."/>
            <person name="Riley R."/>
            <person name="Sitrit Y."/>
            <person name="Stielow J.B."/>
            <person name="Szollosi G."/>
            <person name="Zifcakova L."/>
            <person name="Stursova M."/>
            <person name="Spatafora J.W."/>
            <person name="Tedersoo L."/>
            <person name="Vaario L.M."/>
            <person name="Yamada A."/>
            <person name="Yan M."/>
            <person name="Wang P."/>
            <person name="Xu J."/>
            <person name="Bruns T."/>
            <person name="Baldrian P."/>
            <person name="Vilgalys R."/>
            <person name="Dunand C."/>
            <person name="Henrissat B."/>
            <person name="Grigoriev I.V."/>
            <person name="Hibbett D."/>
            <person name="Nagy L.G."/>
            <person name="Martin F.M."/>
        </authorList>
    </citation>
    <scope>NUCLEOTIDE SEQUENCE</scope>
    <source>
        <strain evidence="2">BED1</strain>
    </source>
</reference>
<dbReference type="AlphaFoldDB" id="A0AAD4BY58"/>
<reference evidence="2" key="1">
    <citation type="submission" date="2019-10" db="EMBL/GenBank/DDBJ databases">
        <authorList>
            <consortium name="DOE Joint Genome Institute"/>
            <person name="Kuo A."/>
            <person name="Miyauchi S."/>
            <person name="Kiss E."/>
            <person name="Drula E."/>
            <person name="Kohler A."/>
            <person name="Sanchez-Garcia M."/>
            <person name="Andreopoulos B."/>
            <person name="Barry K.W."/>
            <person name="Bonito G."/>
            <person name="Buee M."/>
            <person name="Carver A."/>
            <person name="Chen C."/>
            <person name="Cichocki N."/>
            <person name="Clum A."/>
            <person name="Culley D."/>
            <person name="Crous P.W."/>
            <person name="Fauchery L."/>
            <person name="Girlanda M."/>
            <person name="Hayes R."/>
            <person name="Keri Z."/>
            <person name="LaButti K."/>
            <person name="Lipzen A."/>
            <person name="Lombard V."/>
            <person name="Magnuson J."/>
            <person name="Maillard F."/>
            <person name="Morin E."/>
            <person name="Murat C."/>
            <person name="Nolan M."/>
            <person name="Ohm R."/>
            <person name="Pangilinan J."/>
            <person name="Pereira M."/>
            <person name="Perotto S."/>
            <person name="Peter M."/>
            <person name="Riley R."/>
            <person name="Sitrit Y."/>
            <person name="Stielow B."/>
            <person name="Szollosi G."/>
            <person name="Zifcakova L."/>
            <person name="Stursova M."/>
            <person name="Spatafora J.W."/>
            <person name="Tedersoo L."/>
            <person name="Vaario L.-M."/>
            <person name="Yamada A."/>
            <person name="Yan M."/>
            <person name="Wang P."/>
            <person name="Xu J."/>
            <person name="Bruns T."/>
            <person name="Baldrian P."/>
            <person name="Vilgalys R."/>
            <person name="Henrissat B."/>
            <person name="Grigoriev I.V."/>
            <person name="Hibbett D."/>
            <person name="Nagy L.G."/>
            <person name="Martin F.M."/>
        </authorList>
    </citation>
    <scope>NUCLEOTIDE SEQUENCE</scope>
    <source>
        <strain evidence="2">BED1</strain>
    </source>
</reference>
<evidence type="ECO:0000313" key="2">
    <source>
        <dbReference type="EMBL" id="KAF8442963.1"/>
    </source>
</evidence>
<accession>A0AAD4BY58</accession>
<protein>
    <submittedName>
        <fullName evidence="2">Uncharacterized protein</fullName>
    </submittedName>
</protein>
<sequence length="120" mass="13319">MQRTFNLLTKPAASRRVSVGRYASTRTRQTTEDDGGDFRPSWVYSGSRFLTYTTIPVTLIYCAFLADWGEREHIFMPLRRWVSKHSQSILSLSPEEAALARGDNGQASGGSLSSPADKSS</sequence>
<evidence type="ECO:0000256" key="1">
    <source>
        <dbReference type="SAM" id="MobiDB-lite"/>
    </source>
</evidence>
<dbReference type="Proteomes" id="UP001194468">
    <property type="component" value="Unassembled WGS sequence"/>
</dbReference>
<feature type="region of interest" description="Disordered" evidence="1">
    <location>
        <begin position="100"/>
        <end position="120"/>
    </location>
</feature>
<organism evidence="2 3">
    <name type="scientific">Boletus edulis BED1</name>
    <dbReference type="NCBI Taxonomy" id="1328754"/>
    <lineage>
        <taxon>Eukaryota</taxon>
        <taxon>Fungi</taxon>
        <taxon>Dikarya</taxon>
        <taxon>Basidiomycota</taxon>
        <taxon>Agaricomycotina</taxon>
        <taxon>Agaricomycetes</taxon>
        <taxon>Agaricomycetidae</taxon>
        <taxon>Boletales</taxon>
        <taxon>Boletineae</taxon>
        <taxon>Boletaceae</taxon>
        <taxon>Boletoideae</taxon>
        <taxon>Boletus</taxon>
    </lineage>
</organism>
<name>A0AAD4BY58_BOLED</name>
<gene>
    <name evidence="2" type="ORF">L210DRAFT_921713</name>
</gene>
<feature type="compositionally biased region" description="Polar residues" evidence="1">
    <location>
        <begin position="105"/>
        <end position="120"/>
    </location>
</feature>
<proteinExistence type="predicted"/>
<keyword evidence="3" id="KW-1185">Reference proteome</keyword>
<evidence type="ECO:0000313" key="3">
    <source>
        <dbReference type="Proteomes" id="UP001194468"/>
    </source>
</evidence>
<comment type="caution">
    <text evidence="2">The sequence shown here is derived from an EMBL/GenBank/DDBJ whole genome shotgun (WGS) entry which is preliminary data.</text>
</comment>
<dbReference type="EMBL" id="WHUW01000008">
    <property type="protein sequence ID" value="KAF8442963.1"/>
    <property type="molecule type" value="Genomic_DNA"/>
</dbReference>